<comment type="caution">
    <text evidence="2">The sequence shown here is derived from an EMBL/GenBank/DDBJ whole genome shotgun (WGS) entry which is preliminary data.</text>
</comment>
<keyword evidence="1" id="KW-0472">Membrane</keyword>
<evidence type="ECO:0000313" key="2">
    <source>
        <dbReference type="EMBL" id="TVZ71132.1"/>
    </source>
</evidence>
<dbReference type="AlphaFoldDB" id="A0A559T935"/>
<gene>
    <name evidence="2" type="ORF">FHU10_3745</name>
</gene>
<dbReference type="OrthoDB" id="9976323at2"/>
<organism evidence="2">
    <name type="scientific">Serratia fonticola</name>
    <dbReference type="NCBI Taxonomy" id="47917"/>
    <lineage>
        <taxon>Bacteria</taxon>
        <taxon>Pseudomonadati</taxon>
        <taxon>Pseudomonadota</taxon>
        <taxon>Gammaproteobacteria</taxon>
        <taxon>Enterobacterales</taxon>
        <taxon>Yersiniaceae</taxon>
        <taxon>Serratia</taxon>
    </lineage>
</organism>
<evidence type="ECO:0000256" key="1">
    <source>
        <dbReference type="SAM" id="Phobius"/>
    </source>
</evidence>
<reference evidence="2" key="2">
    <citation type="submission" date="2019-08" db="EMBL/GenBank/DDBJ databases">
        <title>Investigation of anaerobic lignin degradation for improved lignocellulosic biofuels.</title>
        <authorList>
            <person name="Deangelis K.PhD."/>
        </authorList>
    </citation>
    <scope>NUCLEOTIDE SEQUENCE [LARGE SCALE GENOMIC DNA]</scope>
    <source>
        <strain evidence="2">128R</strain>
    </source>
</reference>
<reference evidence="2" key="1">
    <citation type="submission" date="2019-06" db="EMBL/GenBank/DDBJ databases">
        <authorList>
            <person name="Deangelis K."/>
            <person name="Huntemann M."/>
            <person name="Clum A."/>
            <person name="Pillay M."/>
            <person name="Palaniappan K."/>
            <person name="Varghese N."/>
            <person name="Mikhailova N."/>
            <person name="Stamatis D."/>
            <person name="Reddy T."/>
            <person name="Daum C."/>
            <person name="Shapiro N."/>
            <person name="Ivanova N."/>
            <person name="Kyrpides N."/>
            <person name="Woyke T."/>
        </authorList>
    </citation>
    <scope>NUCLEOTIDE SEQUENCE [LARGE SCALE GENOMIC DNA]</scope>
    <source>
        <strain evidence="2">128R</strain>
    </source>
</reference>
<dbReference type="EMBL" id="VISQ01000001">
    <property type="protein sequence ID" value="TVZ71132.1"/>
    <property type="molecule type" value="Genomic_DNA"/>
</dbReference>
<proteinExistence type="predicted"/>
<keyword evidence="1" id="KW-0812">Transmembrane</keyword>
<protein>
    <submittedName>
        <fullName evidence="2">Uncharacterized protein</fullName>
    </submittedName>
</protein>
<keyword evidence="1" id="KW-1133">Transmembrane helix</keyword>
<feature type="transmembrane region" description="Helical" evidence="1">
    <location>
        <begin position="51"/>
        <end position="73"/>
    </location>
</feature>
<feature type="transmembrane region" description="Helical" evidence="1">
    <location>
        <begin position="7"/>
        <end position="31"/>
    </location>
</feature>
<accession>A0A559T935</accession>
<name>A0A559T935_SERFO</name>
<dbReference type="PROSITE" id="PS51257">
    <property type="entry name" value="PROKAR_LIPOPROTEIN"/>
    <property type="match status" value="1"/>
</dbReference>
<sequence>MSRKKWLFLLLYLLVSCVAILIIMALVTYVAVRFFYFIGYGTPFELFYIDILKYIEAAFYGGVVVGVGCWWIYYRHYNSRQ</sequence>